<dbReference type="EMBL" id="JBHSDC010000012">
    <property type="protein sequence ID" value="MFC4231617.1"/>
    <property type="molecule type" value="Genomic_DNA"/>
</dbReference>
<reference evidence="3" key="1">
    <citation type="journal article" date="2019" name="Int. J. Syst. Evol. Microbiol.">
        <title>The Global Catalogue of Microorganisms (GCM) 10K type strain sequencing project: providing services to taxonomists for standard genome sequencing and annotation.</title>
        <authorList>
            <consortium name="The Broad Institute Genomics Platform"/>
            <consortium name="The Broad Institute Genome Sequencing Center for Infectious Disease"/>
            <person name="Wu L."/>
            <person name="Ma J."/>
        </authorList>
    </citation>
    <scope>NUCLEOTIDE SEQUENCE [LARGE SCALE GENOMIC DNA]</scope>
    <source>
        <strain evidence="3">CECT 8010</strain>
    </source>
</reference>
<feature type="transmembrane region" description="Helical" evidence="1">
    <location>
        <begin position="137"/>
        <end position="158"/>
    </location>
</feature>
<accession>A0ABV8PUB0</accession>
<feature type="transmembrane region" description="Helical" evidence="1">
    <location>
        <begin position="14"/>
        <end position="35"/>
    </location>
</feature>
<protein>
    <submittedName>
        <fullName evidence="2">DUF3307 domain-containing protein</fullName>
    </submittedName>
</protein>
<dbReference type="RefSeq" id="WP_379013161.1">
    <property type="nucleotide sequence ID" value="NZ_JBHSDC010000012.1"/>
</dbReference>
<feature type="transmembrane region" description="Helical" evidence="1">
    <location>
        <begin position="97"/>
        <end position="117"/>
    </location>
</feature>
<evidence type="ECO:0000313" key="2">
    <source>
        <dbReference type="EMBL" id="MFC4231617.1"/>
    </source>
</evidence>
<organism evidence="2 3">
    <name type="scientific">Parasediminibacterium paludis</name>
    <dbReference type="NCBI Taxonomy" id="908966"/>
    <lineage>
        <taxon>Bacteria</taxon>
        <taxon>Pseudomonadati</taxon>
        <taxon>Bacteroidota</taxon>
        <taxon>Chitinophagia</taxon>
        <taxon>Chitinophagales</taxon>
        <taxon>Chitinophagaceae</taxon>
        <taxon>Parasediminibacterium</taxon>
    </lineage>
</organism>
<dbReference type="Pfam" id="PF11750">
    <property type="entry name" value="DUF3307"/>
    <property type="match status" value="1"/>
</dbReference>
<dbReference type="InterPro" id="IPR021737">
    <property type="entry name" value="Phage_phiKZ_Orf197"/>
</dbReference>
<evidence type="ECO:0000313" key="3">
    <source>
        <dbReference type="Proteomes" id="UP001595906"/>
    </source>
</evidence>
<keyword evidence="1" id="KW-0472">Membrane</keyword>
<keyword evidence="1" id="KW-0812">Transmembrane</keyword>
<feature type="transmembrane region" description="Helical" evidence="1">
    <location>
        <begin position="197"/>
        <end position="219"/>
    </location>
</feature>
<gene>
    <name evidence="2" type="ORF">ACFOW1_06935</name>
</gene>
<name>A0ABV8PUB0_9BACT</name>
<keyword evidence="1" id="KW-1133">Transmembrane helix</keyword>
<feature type="transmembrane region" description="Helical" evidence="1">
    <location>
        <begin position="231"/>
        <end position="251"/>
    </location>
</feature>
<proteinExistence type="predicted"/>
<dbReference type="Proteomes" id="UP001595906">
    <property type="component" value="Unassembled WGS sequence"/>
</dbReference>
<evidence type="ECO:0000256" key="1">
    <source>
        <dbReference type="SAM" id="Phobius"/>
    </source>
</evidence>
<keyword evidence="3" id="KW-1185">Reference proteome</keyword>
<sequence>MPVKQWFTQADGTLLLWLLLAHIVTDFILQTDAMVKSKQAQQAKAPLLYLHGAIAALTLWLASGLLLPWWLALLAGVLHLVVDYLKIQLDKHRSFAAFIIDQLVHIAVVICLWLYLIHKWPLLFTVLQQLALDYTTVLVLLGYVFVIWPSAIIVRLAIKALLPNRLLPPTNNNLIATVTDDAEKAGRYIGIFERCMIFSLVLLNQYGAIGFLIASKALIRMNSKKQTEYVLLGSLLSYALAIGTGLCIHWVRSVAP</sequence>
<feature type="transmembrane region" description="Helical" evidence="1">
    <location>
        <begin position="69"/>
        <end position="85"/>
    </location>
</feature>
<comment type="caution">
    <text evidence="2">The sequence shown here is derived from an EMBL/GenBank/DDBJ whole genome shotgun (WGS) entry which is preliminary data.</text>
</comment>